<organism evidence="1 2">
    <name type="scientific">Ambrosia artemisiifolia</name>
    <name type="common">Common ragweed</name>
    <dbReference type="NCBI Taxonomy" id="4212"/>
    <lineage>
        <taxon>Eukaryota</taxon>
        <taxon>Viridiplantae</taxon>
        <taxon>Streptophyta</taxon>
        <taxon>Embryophyta</taxon>
        <taxon>Tracheophyta</taxon>
        <taxon>Spermatophyta</taxon>
        <taxon>Magnoliopsida</taxon>
        <taxon>eudicotyledons</taxon>
        <taxon>Gunneridae</taxon>
        <taxon>Pentapetalae</taxon>
        <taxon>asterids</taxon>
        <taxon>campanulids</taxon>
        <taxon>Asterales</taxon>
        <taxon>Asteraceae</taxon>
        <taxon>Asteroideae</taxon>
        <taxon>Heliantheae alliance</taxon>
        <taxon>Heliantheae</taxon>
        <taxon>Ambrosia</taxon>
    </lineage>
</organism>
<evidence type="ECO:0000313" key="2">
    <source>
        <dbReference type="Proteomes" id="UP001206925"/>
    </source>
</evidence>
<gene>
    <name evidence="1" type="ORF">M8C21_018458</name>
</gene>
<keyword evidence="2" id="KW-1185">Reference proteome</keyword>
<accession>A0AAD5G9C3</accession>
<proteinExistence type="predicted"/>
<evidence type="ECO:0000313" key="1">
    <source>
        <dbReference type="EMBL" id="KAI7732176.1"/>
    </source>
</evidence>
<dbReference type="Proteomes" id="UP001206925">
    <property type="component" value="Unassembled WGS sequence"/>
</dbReference>
<reference evidence="1" key="1">
    <citation type="submission" date="2022-06" db="EMBL/GenBank/DDBJ databases">
        <title>Uncovering the hologenomic basis of an extraordinary plant invasion.</title>
        <authorList>
            <person name="Bieker V.C."/>
            <person name="Martin M.D."/>
            <person name="Gilbert T."/>
            <person name="Hodgins K."/>
            <person name="Battlay P."/>
            <person name="Petersen B."/>
            <person name="Wilson J."/>
        </authorList>
    </citation>
    <scope>NUCLEOTIDE SEQUENCE</scope>
    <source>
        <strain evidence="1">AA19_3_7</strain>
        <tissue evidence="1">Leaf</tissue>
    </source>
</reference>
<dbReference type="AlphaFoldDB" id="A0AAD5G9C3"/>
<comment type="caution">
    <text evidence="1">The sequence shown here is derived from an EMBL/GenBank/DDBJ whole genome shotgun (WGS) entry which is preliminary data.</text>
</comment>
<dbReference type="EMBL" id="JAMZMK010010292">
    <property type="protein sequence ID" value="KAI7732176.1"/>
    <property type="molecule type" value="Genomic_DNA"/>
</dbReference>
<protein>
    <submittedName>
        <fullName evidence="1">Uncharacterized protein</fullName>
    </submittedName>
</protein>
<sequence>MMPISKAFFLDLDSGWKGYGILEGTLTYVKSLLKKMDSLNEIVLNICFGH</sequence>
<name>A0AAD5G9C3_AMBAR</name>